<dbReference type="CDD" id="cd16403">
    <property type="entry name" value="ParB_N_like_MT"/>
    <property type="match status" value="1"/>
</dbReference>
<comment type="caution">
    <text evidence="12">The sequence shown here is derived from an EMBL/GenBank/DDBJ whole genome shotgun (WGS) entry which is preliminary data.</text>
</comment>
<keyword evidence="3" id="KW-0808">Transferase</keyword>
<sequence>MNAPLLPGRIEHWPLARLKPYARNAKTHDADQVAKIAASMAEFGWTVPVLVAADGELIAGHGRILAAAHLGLSEAPVIVLGHLTEAQRRAYRIADNKLTELGGWDEALLLQELQALLAEDFDLGLIGIPEDELDALLADAYDRPAISDDAADAIPAPPADPITKPGDIWALGKHRLCCGDATDPAVVARLMQGEQATLMFTSPPYAQQRDYGAAKEKVGNWDALMQGVFATAPVTAEAQLLVNLGLVHRDSEWQPYWEGWVEWMRASGWRRFGWYVWDQGPGLPGDWNGRLAPSHEFIFHFNRAPRKPHKTVPSKHAGETLGGGGLRGADGTVHAKTGTGNAIQSHRIPDSVFRIMRHKGGLGAAGSHPAVFPVALVEAVLTAFSDPGDLVYEPFCGSGTQIVTAERTGRRCFAMELDPVYCDVAVRRWEMATGRNAKLVETGEAFADLNANQRDQSAVTGS</sequence>
<dbReference type="InterPro" id="IPR015840">
    <property type="entry name" value="DNA_MeTrfase_ParB"/>
</dbReference>
<dbReference type="InterPro" id="IPR036086">
    <property type="entry name" value="ParB/Sulfiredoxin_sf"/>
</dbReference>
<evidence type="ECO:0000256" key="7">
    <source>
        <dbReference type="ARBA" id="ARBA00047942"/>
    </source>
</evidence>
<dbReference type="InterPro" id="IPR001091">
    <property type="entry name" value="RM_Methyltransferase"/>
</dbReference>
<dbReference type="Gene3D" id="3.40.50.150">
    <property type="entry name" value="Vaccinia Virus protein VP39"/>
    <property type="match status" value="1"/>
</dbReference>
<name>A0ABQ3FRI7_9RHOB</name>
<feature type="domain" description="ParB-like N-terminal" evidence="11">
    <location>
        <begin position="11"/>
        <end position="97"/>
    </location>
</feature>
<evidence type="ECO:0000256" key="1">
    <source>
        <dbReference type="ARBA" id="ARBA00010203"/>
    </source>
</evidence>
<keyword evidence="4" id="KW-0949">S-adenosyl-L-methionine</keyword>
<evidence type="ECO:0000256" key="6">
    <source>
        <dbReference type="ARBA" id="ARBA00023125"/>
    </source>
</evidence>
<dbReference type="InterPro" id="IPR029063">
    <property type="entry name" value="SAM-dependent_MTases_sf"/>
</dbReference>
<feature type="region of interest" description="Disordered" evidence="10">
    <location>
        <begin position="307"/>
        <end position="341"/>
    </location>
</feature>
<evidence type="ECO:0000256" key="5">
    <source>
        <dbReference type="ARBA" id="ARBA00022747"/>
    </source>
</evidence>
<dbReference type="PRINTS" id="PR00508">
    <property type="entry name" value="S21N4MTFRASE"/>
</dbReference>
<dbReference type="PIRSF" id="PIRSF036758">
    <property type="entry name" value="Aden_M_ParB"/>
    <property type="match status" value="1"/>
</dbReference>
<evidence type="ECO:0000256" key="9">
    <source>
        <dbReference type="RuleBase" id="RU362026"/>
    </source>
</evidence>
<gene>
    <name evidence="12" type="ORF">GCM10007291_40840</name>
</gene>
<evidence type="ECO:0000256" key="8">
    <source>
        <dbReference type="ARBA" id="ARBA00049120"/>
    </source>
</evidence>
<dbReference type="InterPro" id="IPR002941">
    <property type="entry name" value="DNA_methylase_N4/N6"/>
</dbReference>
<dbReference type="SUPFAM" id="SSF110849">
    <property type="entry name" value="ParB/Sulfiredoxin"/>
    <property type="match status" value="1"/>
</dbReference>
<comment type="catalytic activity">
    <reaction evidence="8">
        <text>a 2'-deoxycytidine in DNA + S-adenosyl-L-methionine = an N(4)-methyl-2'-deoxycytidine in DNA + S-adenosyl-L-homocysteine + H(+)</text>
        <dbReference type="Rhea" id="RHEA:16857"/>
        <dbReference type="Rhea" id="RHEA-COMP:11369"/>
        <dbReference type="Rhea" id="RHEA-COMP:13674"/>
        <dbReference type="ChEBI" id="CHEBI:15378"/>
        <dbReference type="ChEBI" id="CHEBI:57856"/>
        <dbReference type="ChEBI" id="CHEBI:59789"/>
        <dbReference type="ChEBI" id="CHEBI:85452"/>
        <dbReference type="ChEBI" id="CHEBI:137933"/>
        <dbReference type="EC" id="2.1.1.113"/>
    </reaction>
</comment>
<keyword evidence="13" id="KW-1185">Reference proteome</keyword>
<comment type="catalytic activity">
    <reaction evidence="7">
        <text>a 2'-deoxyadenosine in DNA + S-adenosyl-L-methionine = an N(6)-methyl-2'-deoxyadenosine in DNA + S-adenosyl-L-homocysteine + H(+)</text>
        <dbReference type="Rhea" id="RHEA:15197"/>
        <dbReference type="Rhea" id="RHEA-COMP:12418"/>
        <dbReference type="Rhea" id="RHEA-COMP:12419"/>
        <dbReference type="ChEBI" id="CHEBI:15378"/>
        <dbReference type="ChEBI" id="CHEBI:57856"/>
        <dbReference type="ChEBI" id="CHEBI:59789"/>
        <dbReference type="ChEBI" id="CHEBI:90615"/>
        <dbReference type="ChEBI" id="CHEBI:90616"/>
        <dbReference type="EC" id="2.1.1.72"/>
    </reaction>
</comment>
<protein>
    <recommendedName>
        <fullName evidence="9">Methyltransferase</fullName>
        <ecNumber evidence="9">2.1.1.-</ecNumber>
    </recommendedName>
</protein>
<evidence type="ECO:0000313" key="12">
    <source>
        <dbReference type="EMBL" id="GHC35288.1"/>
    </source>
</evidence>
<dbReference type="SMART" id="SM00470">
    <property type="entry name" value="ParB"/>
    <property type="match status" value="1"/>
</dbReference>
<dbReference type="PROSITE" id="PS00093">
    <property type="entry name" value="N4_MTASE"/>
    <property type="match status" value="1"/>
</dbReference>
<proteinExistence type="inferred from homology"/>
<reference evidence="13" key="1">
    <citation type="journal article" date="2019" name="Int. J. Syst. Evol. Microbiol.">
        <title>The Global Catalogue of Microorganisms (GCM) 10K type strain sequencing project: providing services to taxonomists for standard genome sequencing and annotation.</title>
        <authorList>
            <consortium name="The Broad Institute Genomics Platform"/>
            <consortium name="The Broad Institute Genome Sequencing Center for Infectious Disease"/>
            <person name="Wu L."/>
            <person name="Ma J."/>
        </authorList>
    </citation>
    <scope>NUCLEOTIDE SEQUENCE [LARGE SCALE GENOMIC DNA]</scope>
    <source>
        <strain evidence="13">KCTC 23298</strain>
    </source>
</reference>
<keyword evidence="5" id="KW-0680">Restriction system</keyword>
<evidence type="ECO:0000256" key="2">
    <source>
        <dbReference type="ARBA" id="ARBA00022603"/>
    </source>
</evidence>
<organism evidence="12 13">
    <name type="scientific">Gemmobacter nanjingensis</name>
    <dbReference type="NCBI Taxonomy" id="488454"/>
    <lineage>
        <taxon>Bacteria</taxon>
        <taxon>Pseudomonadati</taxon>
        <taxon>Pseudomonadota</taxon>
        <taxon>Alphaproteobacteria</taxon>
        <taxon>Rhodobacterales</taxon>
        <taxon>Paracoccaceae</taxon>
        <taxon>Gemmobacter</taxon>
    </lineage>
</organism>
<dbReference type="GO" id="GO:0008168">
    <property type="term" value="F:methyltransferase activity"/>
    <property type="evidence" value="ECO:0007669"/>
    <property type="project" value="UniProtKB-KW"/>
</dbReference>
<dbReference type="EC" id="2.1.1.-" evidence="9"/>
<dbReference type="Pfam" id="PF01555">
    <property type="entry name" value="N6_N4_Mtase"/>
    <property type="match status" value="1"/>
</dbReference>
<keyword evidence="2 12" id="KW-0489">Methyltransferase</keyword>
<dbReference type="GO" id="GO:0032259">
    <property type="term" value="P:methylation"/>
    <property type="evidence" value="ECO:0007669"/>
    <property type="project" value="UniProtKB-KW"/>
</dbReference>
<evidence type="ECO:0000313" key="13">
    <source>
        <dbReference type="Proteomes" id="UP000658305"/>
    </source>
</evidence>
<evidence type="ECO:0000256" key="3">
    <source>
        <dbReference type="ARBA" id="ARBA00022679"/>
    </source>
</evidence>
<dbReference type="Gene3D" id="3.90.1530.10">
    <property type="entry name" value="Conserved hypothetical protein from pyrococcus furiosus pfu- 392566-001, ParB domain"/>
    <property type="match status" value="1"/>
</dbReference>
<dbReference type="SUPFAM" id="SSF53335">
    <property type="entry name" value="S-adenosyl-L-methionine-dependent methyltransferases"/>
    <property type="match status" value="1"/>
</dbReference>
<comment type="similarity">
    <text evidence="1">Belongs to the N(4)/N(6)-methyltransferase family. N(4) subfamily.</text>
</comment>
<dbReference type="InterPro" id="IPR017985">
    <property type="entry name" value="MeTrfase_CN4_CS"/>
</dbReference>
<evidence type="ECO:0000259" key="11">
    <source>
        <dbReference type="SMART" id="SM00470"/>
    </source>
</evidence>
<evidence type="ECO:0000256" key="10">
    <source>
        <dbReference type="SAM" id="MobiDB-lite"/>
    </source>
</evidence>
<dbReference type="Pfam" id="PF02195">
    <property type="entry name" value="ParB_N"/>
    <property type="match status" value="1"/>
</dbReference>
<dbReference type="InterPro" id="IPR003115">
    <property type="entry name" value="ParB_N"/>
</dbReference>
<dbReference type="EMBL" id="BMYI01000017">
    <property type="protein sequence ID" value="GHC35288.1"/>
    <property type="molecule type" value="Genomic_DNA"/>
</dbReference>
<evidence type="ECO:0000256" key="4">
    <source>
        <dbReference type="ARBA" id="ARBA00022691"/>
    </source>
</evidence>
<keyword evidence="6" id="KW-0238">DNA-binding</keyword>
<dbReference type="RefSeq" id="WP_189382044.1">
    <property type="nucleotide sequence ID" value="NZ_BMYI01000017.1"/>
</dbReference>
<accession>A0ABQ3FRI7</accession>
<dbReference type="Proteomes" id="UP000658305">
    <property type="component" value="Unassembled WGS sequence"/>
</dbReference>